<accession>A0A016SMF5</accession>
<comment type="caution">
    <text evidence="1">The sequence shown here is derived from an EMBL/GenBank/DDBJ whole genome shotgun (WGS) entry which is preliminary data.</text>
</comment>
<protein>
    <submittedName>
        <fullName evidence="1">Uncharacterized protein</fullName>
    </submittedName>
</protein>
<gene>
    <name evidence="1" type="primary">Acey_s0201.g1715</name>
    <name evidence="1" type="ORF">Y032_0201g1715</name>
</gene>
<dbReference type="EMBL" id="JARK01001537">
    <property type="protein sequence ID" value="EYB91815.1"/>
    <property type="molecule type" value="Genomic_DNA"/>
</dbReference>
<proteinExistence type="predicted"/>
<evidence type="ECO:0000313" key="2">
    <source>
        <dbReference type="Proteomes" id="UP000024635"/>
    </source>
</evidence>
<dbReference type="Proteomes" id="UP000024635">
    <property type="component" value="Unassembled WGS sequence"/>
</dbReference>
<organism evidence="1 2">
    <name type="scientific">Ancylostoma ceylanicum</name>
    <dbReference type="NCBI Taxonomy" id="53326"/>
    <lineage>
        <taxon>Eukaryota</taxon>
        <taxon>Metazoa</taxon>
        <taxon>Ecdysozoa</taxon>
        <taxon>Nematoda</taxon>
        <taxon>Chromadorea</taxon>
        <taxon>Rhabditida</taxon>
        <taxon>Rhabditina</taxon>
        <taxon>Rhabditomorpha</taxon>
        <taxon>Strongyloidea</taxon>
        <taxon>Ancylostomatidae</taxon>
        <taxon>Ancylostomatinae</taxon>
        <taxon>Ancylostoma</taxon>
    </lineage>
</organism>
<dbReference type="AlphaFoldDB" id="A0A016SMF5"/>
<sequence>MGMPRLNGWNTRKNTVVTFRRTVEMKYVAICRQSLRLTAVIRQFEELLPDFFGSIFEPWVAAHTLKEMT</sequence>
<evidence type="ECO:0000313" key="1">
    <source>
        <dbReference type="EMBL" id="EYB91815.1"/>
    </source>
</evidence>
<keyword evidence="2" id="KW-1185">Reference proteome</keyword>
<reference evidence="2" key="1">
    <citation type="journal article" date="2015" name="Nat. Genet.">
        <title>The genome and transcriptome of the zoonotic hookworm Ancylostoma ceylanicum identify infection-specific gene families.</title>
        <authorList>
            <person name="Schwarz E.M."/>
            <person name="Hu Y."/>
            <person name="Antoshechkin I."/>
            <person name="Miller M.M."/>
            <person name="Sternberg P.W."/>
            <person name="Aroian R.V."/>
        </authorList>
    </citation>
    <scope>NUCLEOTIDE SEQUENCE</scope>
    <source>
        <strain evidence="2">HY135</strain>
    </source>
</reference>
<name>A0A016SMF5_9BILA</name>